<organism evidence="4 5">
    <name type="scientific">Candidatus Avichristensenella intestinipullorum</name>
    <dbReference type="NCBI Taxonomy" id="2840693"/>
    <lineage>
        <taxon>Bacteria</taxon>
        <taxon>Bacillati</taxon>
        <taxon>Bacillota</taxon>
        <taxon>Clostridia</taxon>
        <taxon>Candidatus Avichristensenella</taxon>
    </lineage>
</organism>
<evidence type="ECO:0000256" key="2">
    <source>
        <dbReference type="ARBA" id="ARBA00023004"/>
    </source>
</evidence>
<dbReference type="NCBIfam" id="TIGR00079">
    <property type="entry name" value="pept_deformyl"/>
    <property type="match status" value="1"/>
</dbReference>
<comment type="caution">
    <text evidence="4">The sequence shown here is derived from an EMBL/GenBank/DDBJ whole genome shotgun (WGS) entry which is preliminary data.</text>
</comment>
<dbReference type="GO" id="GO:0046872">
    <property type="term" value="F:metal ion binding"/>
    <property type="evidence" value="ECO:0007669"/>
    <property type="project" value="UniProtKB-KW"/>
</dbReference>
<comment type="similarity">
    <text evidence="1 3">Belongs to the polypeptide deformylase family.</text>
</comment>
<evidence type="ECO:0000313" key="4">
    <source>
        <dbReference type="EMBL" id="HIQ63076.1"/>
    </source>
</evidence>
<feature type="binding site" evidence="3">
    <location>
        <position position="136"/>
    </location>
    <ligand>
        <name>Fe cation</name>
        <dbReference type="ChEBI" id="CHEBI:24875"/>
    </ligand>
</feature>
<dbReference type="Proteomes" id="UP000886819">
    <property type="component" value="Unassembled WGS sequence"/>
</dbReference>
<feature type="binding site" evidence="3">
    <location>
        <position position="90"/>
    </location>
    <ligand>
        <name>Fe cation</name>
        <dbReference type="ChEBI" id="CHEBI:24875"/>
    </ligand>
</feature>
<dbReference type="NCBIfam" id="NF001159">
    <property type="entry name" value="PRK00150.1-3"/>
    <property type="match status" value="1"/>
</dbReference>
<dbReference type="Pfam" id="PF01327">
    <property type="entry name" value="Pep_deformylase"/>
    <property type="match status" value="1"/>
</dbReference>
<dbReference type="HAMAP" id="MF_00163">
    <property type="entry name" value="Pep_deformylase"/>
    <property type="match status" value="1"/>
</dbReference>
<sequence length="160" mass="17571">MALRKILHVGDETLRGKARPVDVLNRRMLMLLDDMAETMYAAEGVGLAAPQVGVLRRAITIDVGDETGLIQLINPEIIASEGEQEEAEGCLSVPGRRGYVKRPQRVVVRGINRAGKPVEIRAEGLLAVAFCHEIDHLDGVLFIDKMTREVDEEDGEESEA</sequence>
<dbReference type="EC" id="3.5.1.88" evidence="3"/>
<keyword evidence="3" id="KW-0648">Protein biosynthesis</keyword>
<dbReference type="InterPro" id="IPR023635">
    <property type="entry name" value="Peptide_deformylase"/>
</dbReference>
<dbReference type="GO" id="GO:0042586">
    <property type="term" value="F:peptide deformylase activity"/>
    <property type="evidence" value="ECO:0007669"/>
    <property type="project" value="UniProtKB-UniRule"/>
</dbReference>
<comment type="function">
    <text evidence="3">Removes the formyl group from the N-terminal Met of newly synthesized proteins. Requires at least a dipeptide for an efficient rate of reaction. N-terminal L-methionine is a prerequisite for activity but the enzyme has broad specificity at other positions.</text>
</comment>
<comment type="catalytic activity">
    <reaction evidence="3">
        <text>N-terminal N-formyl-L-methionyl-[peptide] + H2O = N-terminal L-methionyl-[peptide] + formate</text>
        <dbReference type="Rhea" id="RHEA:24420"/>
        <dbReference type="Rhea" id="RHEA-COMP:10639"/>
        <dbReference type="Rhea" id="RHEA-COMP:10640"/>
        <dbReference type="ChEBI" id="CHEBI:15377"/>
        <dbReference type="ChEBI" id="CHEBI:15740"/>
        <dbReference type="ChEBI" id="CHEBI:49298"/>
        <dbReference type="ChEBI" id="CHEBI:64731"/>
        <dbReference type="EC" id="3.5.1.88"/>
    </reaction>
</comment>
<keyword evidence="3" id="KW-0479">Metal-binding</keyword>
<dbReference type="SUPFAM" id="SSF56420">
    <property type="entry name" value="Peptide deformylase"/>
    <property type="match status" value="1"/>
</dbReference>
<dbReference type="PANTHER" id="PTHR10458">
    <property type="entry name" value="PEPTIDE DEFORMYLASE"/>
    <property type="match status" value="1"/>
</dbReference>
<feature type="binding site" evidence="3">
    <location>
        <position position="132"/>
    </location>
    <ligand>
        <name>Fe cation</name>
        <dbReference type="ChEBI" id="CHEBI:24875"/>
    </ligand>
</feature>
<dbReference type="Gene3D" id="3.90.45.10">
    <property type="entry name" value="Peptide deformylase"/>
    <property type="match status" value="1"/>
</dbReference>
<comment type="cofactor">
    <cofactor evidence="3">
        <name>Fe(2+)</name>
        <dbReference type="ChEBI" id="CHEBI:29033"/>
    </cofactor>
    <text evidence="3">Binds 1 Fe(2+) ion.</text>
</comment>
<evidence type="ECO:0000256" key="3">
    <source>
        <dbReference type="HAMAP-Rule" id="MF_00163"/>
    </source>
</evidence>
<dbReference type="GO" id="GO:0006412">
    <property type="term" value="P:translation"/>
    <property type="evidence" value="ECO:0007669"/>
    <property type="project" value="UniProtKB-UniRule"/>
</dbReference>
<dbReference type="PANTHER" id="PTHR10458:SF22">
    <property type="entry name" value="PEPTIDE DEFORMYLASE"/>
    <property type="match status" value="1"/>
</dbReference>
<evidence type="ECO:0000256" key="1">
    <source>
        <dbReference type="ARBA" id="ARBA00010759"/>
    </source>
</evidence>
<keyword evidence="2 3" id="KW-0408">Iron</keyword>
<evidence type="ECO:0000313" key="5">
    <source>
        <dbReference type="Proteomes" id="UP000886819"/>
    </source>
</evidence>
<dbReference type="CDD" id="cd00487">
    <property type="entry name" value="Pep_deformylase"/>
    <property type="match status" value="1"/>
</dbReference>
<reference evidence="4" key="1">
    <citation type="submission" date="2020-10" db="EMBL/GenBank/DDBJ databases">
        <authorList>
            <person name="Gilroy R."/>
        </authorList>
    </citation>
    <scope>NUCLEOTIDE SEQUENCE</scope>
    <source>
        <strain evidence="4">ChiHile30-977</strain>
    </source>
</reference>
<name>A0A9D0YX79_9FIRM</name>
<feature type="active site" evidence="3">
    <location>
        <position position="133"/>
    </location>
</feature>
<dbReference type="EMBL" id="DVFI01000087">
    <property type="protein sequence ID" value="HIQ63076.1"/>
    <property type="molecule type" value="Genomic_DNA"/>
</dbReference>
<dbReference type="InterPro" id="IPR036821">
    <property type="entry name" value="Peptide_deformylase_sf"/>
</dbReference>
<dbReference type="PRINTS" id="PR01576">
    <property type="entry name" value="PDEFORMYLASE"/>
</dbReference>
<dbReference type="PIRSF" id="PIRSF004749">
    <property type="entry name" value="Pep_def"/>
    <property type="match status" value="1"/>
</dbReference>
<dbReference type="AlphaFoldDB" id="A0A9D0YX79"/>
<gene>
    <name evidence="3 4" type="primary">def</name>
    <name evidence="4" type="ORF">IAA66_05750</name>
</gene>
<accession>A0A9D0YX79</accession>
<protein>
    <recommendedName>
        <fullName evidence="3">Peptide deformylase</fullName>
        <shortName evidence="3">PDF</shortName>
        <ecNumber evidence="3">3.5.1.88</ecNumber>
    </recommendedName>
    <alternativeName>
        <fullName evidence="3">Polypeptide deformylase</fullName>
    </alternativeName>
</protein>
<proteinExistence type="inferred from homology"/>
<reference evidence="4" key="2">
    <citation type="journal article" date="2021" name="PeerJ">
        <title>Extensive microbial diversity within the chicken gut microbiome revealed by metagenomics and culture.</title>
        <authorList>
            <person name="Gilroy R."/>
            <person name="Ravi A."/>
            <person name="Getino M."/>
            <person name="Pursley I."/>
            <person name="Horton D.L."/>
            <person name="Alikhan N.F."/>
            <person name="Baker D."/>
            <person name="Gharbi K."/>
            <person name="Hall N."/>
            <person name="Watson M."/>
            <person name="Adriaenssens E.M."/>
            <person name="Foster-Nyarko E."/>
            <person name="Jarju S."/>
            <person name="Secka A."/>
            <person name="Antonio M."/>
            <person name="Oren A."/>
            <person name="Chaudhuri R.R."/>
            <person name="La Ragione R."/>
            <person name="Hildebrand F."/>
            <person name="Pallen M.J."/>
        </authorList>
    </citation>
    <scope>NUCLEOTIDE SEQUENCE</scope>
    <source>
        <strain evidence="4">ChiHile30-977</strain>
    </source>
</reference>
<keyword evidence="3 4" id="KW-0378">Hydrolase</keyword>